<dbReference type="GO" id="GO:0042732">
    <property type="term" value="P:D-xylose metabolic process"/>
    <property type="evidence" value="ECO:0007669"/>
    <property type="project" value="InterPro"/>
</dbReference>
<sequence>MNTLPISIVTGGAGFIGSNLCSELLRRGHFVYCVDNLITGSEKNIKPLLLNPNFAFLKHDVINPLPDSFKKKLNPPLFIFHLASPASPPKYKKWSIETMRVNSVGTYNMLNLASDYLYSRFLLASTSEVYGNPEVHPQKENYNGNVNPLGTRACYDESKRFAESLTMEFLRKKNTAVRIVRIFNTYGPNMEKSDGRVVSNFINQALSGQSLTLYGDGSQTRSLCYVSDLVEGIIKMIQKDNINGEVINLGNPNEMKVREIAEIILKLTKSNSQIIKSGEKDADDPKRRKPDISKAKKILGWEPHVSVEEGLLKTIEYFKNI</sequence>
<comment type="cofactor">
    <cofactor evidence="1">
        <name>NAD(+)</name>
        <dbReference type="ChEBI" id="CHEBI:57540"/>
    </cofactor>
</comment>
<dbReference type="EMBL" id="MFJL01000041">
    <property type="protein sequence ID" value="OGG12788.1"/>
    <property type="molecule type" value="Genomic_DNA"/>
</dbReference>
<evidence type="ECO:0000256" key="6">
    <source>
        <dbReference type="ARBA" id="ARBA00022692"/>
    </source>
</evidence>
<keyword evidence="7" id="KW-0210">Decarboxylase</keyword>
<proteinExistence type="inferred from homology"/>
<dbReference type="InterPro" id="IPR036291">
    <property type="entry name" value="NAD(P)-bd_dom_sf"/>
</dbReference>
<dbReference type="STRING" id="1798382.A3D77_07060"/>
<evidence type="ECO:0000256" key="14">
    <source>
        <dbReference type="ARBA" id="ARBA00023239"/>
    </source>
</evidence>
<dbReference type="UniPathway" id="UPA00796">
    <property type="reaction ID" value="UER00771"/>
</dbReference>
<dbReference type="InterPro" id="IPR044516">
    <property type="entry name" value="UXS-like"/>
</dbReference>
<dbReference type="CDD" id="cd05230">
    <property type="entry name" value="UGD_SDR_e"/>
    <property type="match status" value="1"/>
</dbReference>
<dbReference type="GO" id="GO:0070403">
    <property type="term" value="F:NAD+ binding"/>
    <property type="evidence" value="ECO:0007669"/>
    <property type="project" value="InterPro"/>
</dbReference>
<accession>A0A1F5ZJY9</accession>
<evidence type="ECO:0000256" key="13">
    <source>
        <dbReference type="ARBA" id="ARBA00023180"/>
    </source>
</evidence>
<keyword evidence="8" id="KW-0735">Signal-anchor</keyword>
<dbReference type="GO" id="GO:0005737">
    <property type="term" value="C:cytoplasm"/>
    <property type="evidence" value="ECO:0007669"/>
    <property type="project" value="TreeGrafter"/>
</dbReference>
<organism evidence="16 17">
    <name type="scientific">Candidatus Gottesmanbacteria bacterium RIFCSPHIGHO2_02_FULL_39_11</name>
    <dbReference type="NCBI Taxonomy" id="1798382"/>
    <lineage>
        <taxon>Bacteria</taxon>
        <taxon>Candidatus Gottesmaniibacteriota</taxon>
    </lineage>
</organism>
<evidence type="ECO:0000313" key="16">
    <source>
        <dbReference type="EMBL" id="OGG12788.1"/>
    </source>
</evidence>
<reference evidence="16 17" key="1">
    <citation type="journal article" date="2016" name="Nat. Commun.">
        <title>Thousands of microbial genomes shed light on interconnected biogeochemical processes in an aquifer system.</title>
        <authorList>
            <person name="Anantharaman K."/>
            <person name="Brown C.T."/>
            <person name="Hug L.A."/>
            <person name="Sharon I."/>
            <person name="Castelle C.J."/>
            <person name="Probst A.J."/>
            <person name="Thomas B.C."/>
            <person name="Singh A."/>
            <person name="Wilkins M.J."/>
            <person name="Karaoz U."/>
            <person name="Brodie E.L."/>
            <person name="Williams K.H."/>
            <person name="Hubbard S.S."/>
            <person name="Banfield J.F."/>
        </authorList>
    </citation>
    <scope>NUCLEOTIDE SEQUENCE [LARGE SCALE GENOMIC DNA]</scope>
</reference>
<protein>
    <recommendedName>
        <fullName evidence="5">UDP-glucuronate decarboxylase</fullName>
        <ecNumber evidence="5">4.1.1.35</ecNumber>
    </recommendedName>
</protein>
<comment type="subcellular location">
    <subcellularLocation>
        <location evidence="2">Golgi apparatus</location>
        <location evidence="2">Golgi stack membrane</location>
        <topology evidence="2">Single-pass type II membrane protein</topology>
    </subcellularLocation>
</comment>
<evidence type="ECO:0000256" key="5">
    <source>
        <dbReference type="ARBA" id="ARBA00012290"/>
    </source>
</evidence>
<comment type="caution">
    <text evidence="16">The sequence shown here is derived from an EMBL/GenBank/DDBJ whole genome shotgun (WGS) entry which is preliminary data.</text>
</comment>
<dbReference type="GO" id="GO:0048040">
    <property type="term" value="F:UDP-glucuronate decarboxylase activity"/>
    <property type="evidence" value="ECO:0007669"/>
    <property type="project" value="UniProtKB-EC"/>
</dbReference>
<evidence type="ECO:0000256" key="9">
    <source>
        <dbReference type="ARBA" id="ARBA00022989"/>
    </source>
</evidence>
<evidence type="ECO:0000259" key="15">
    <source>
        <dbReference type="Pfam" id="PF16363"/>
    </source>
</evidence>
<evidence type="ECO:0000256" key="12">
    <source>
        <dbReference type="ARBA" id="ARBA00023136"/>
    </source>
</evidence>
<dbReference type="EC" id="4.1.1.35" evidence="5"/>
<dbReference type="Proteomes" id="UP000176923">
    <property type="component" value="Unassembled WGS sequence"/>
</dbReference>
<evidence type="ECO:0000256" key="8">
    <source>
        <dbReference type="ARBA" id="ARBA00022968"/>
    </source>
</evidence>
<dbReference type="GO" id="GO:0033320">
    <property type="term" value="P:UDP-D-xylose biosynthetic process"/>
    <property type="evidence" value="ECO:0007669"/>
    <property type="project" value="UniProtKB-UniPathway"/>
</dbReference>
<keyword evidence="11" id="KW-0333">Golgi apparatus</keyword>
<dbReference type="FunFam" id="3.40.50.720:FF:000065">
    <property type="entry name" value="UDP-glucuronic acid decarboxylase 1"/>
    <property type="match status" value="1"/>
</dbReference>
<name>A0A1F5ZJY9_9BACT</name>
<comment type="similarity">
    <text evidence="4">Belongs to the NAD(P)-dependent epimerase/dehydratase family. UDP-glucuronic acid decarboxylase subfamily.</text>
</comment>
<evidence type="ECO:0000256" key="1">
    <source>
        <dbReference type="ARBA" id="ARBA00001911"/>
    </source>
</evidence>
<evidence type="ECO:0000256" key="10">
    <source>
        <dbReference type="ARBA" id="ARBA00023027"/>
    </source>
</evidence>
<dbReference type="AlphaFoldDB" id="A0A1F5ZJY9"/>
<evidence type="ECO:0000256" key="3">
    <source>
        <dbReference type="ARBA" id="ARBA00005100"/>
    </source>
</evidence>
<dbReference type="PANTHER" id="PTHR43078:SF6">
    <property type="entry name" value="UDP-GLUCURONIC ACID DECARBOXYLASE 1"/>
    <property type="match status" value="1"/>
</dbReference>
<comment type="pathway">
    <text evidence="3">Nucleotide-sugar biosynthesis; UDP-alpha-D-xylose biosynthesis; UDP-alpha-D-xylose from UDP-alpha-D-glucuronate: step 1/1.</text>
</comment>
<evidence type="ECO:0000256" key="7">
    <source>
        <dbReference type="ARBA" id="ARBA00022793"/>
    </source>
</evidence>
<keyword evidence="13" id="KW-0325">Glycoprotein</keyword>
<dbReference type="Pfam" id="PF16363">
    <property type="entry name" value="GDP_Man_Dehyd"/>
    <property type="match status" value="1"/>
</dbReference>
<evidence type="ECO:0000256" key="4">
    <source>
        <dbReference type="ARBA" id="ARBA00007505"/>
    </source>
</evidence>
<dbReference type="PANTHER" id="PTHR43078">
    <property type="entry name" value="UDP-GLUCURONIC ACID DECARBOXYLASE-RELATED"/>
    <property type="match status" value="1"/>
</dbReference>
<dbReference type="InterPro" id="IPR016040">
    <property type="entry name" value="NAD(P)-bd_dom"/>
</dbReference>
<gene>
    <name evidence="16" type="ORF">A3D77_07060</name>
</gene>
<dbReference type="PRINTS" id="PR01713">
    <property type="entry name" value="NUCEPIMERASE"/>
</dbReference>
<keyword evidence="14" id="KW-0456">Lyase</keyword>
<evidence type="ECO:0000256" key="11">
    <source>
        <dbReference type="ARBA" id="ARBA00023034"/>
    </source>
</evidence>
<evidence type="ECO:0000256" key="2">
    <source>
        <dbReference type="ARBA" id="ARBA00004447"/>
    </source>
</evidence>
<feature type="domain" description="NAD(P)-binding" evidence="15">
    <location>
        <begin position="8"/>
        <end position="312"/>
    </location>
</feature>
<evidence type="ECO:0000313" key="17">
    <source>
        <dbReference type="Proteomes" id="UP000176923"/>
    </source>
</evidence>
<keyword evidence="9" id="KW-1133">Transmembrane helix</keyword>
<dbReference type="SUPFAM" id="SSF51735">
    <property type="entry name" value="NAD(P)-binding Rossmann-fold domains"/>
    <property type="match status" value="1"/>
</dbReference>
<keyword evidence="12" id="KW-0472">Membrane</keyword>
<keyword evidence="10" id="KW-0520">NAD</keyword>
<keyword evidence="6" id="KW-0812">Transmembrane</keyword>
<dbReference type="Gene3D" id="3.40.50.720">
    <property type="entry name" value="NAD(P)-binding Rossmann-like Domain"/>
    <property type="match status" value="1"/>
</dbReference>